<reference evidence="1 2" key="1">
    <citation type="submission" date="2020-07" db="EMBL/GenBank/DDBJ databases">
        <title>Diversity of carbapenemase encoding genes among Pseudomonas putida group clinical isolates in a tertiary Brazilian hospital.</title>
        <authorList>
            <person name="Alberto-Lei F."/>
            <person name="Nodari C.S."/>
            <person name="Streling A.P."/>
            <person name="Paulino J.T."/>
            <person name="Bessa-Neto F.O."/>
            <person name="Cayo R."/>
            <person name="Gales A.C."/>
        </authorList>
    </citation>
    <scope>NUCLEOTIDE SEQUENCE [LARGE SCALE GENOMIC DNA]</scope>
    <source>
        <strain evidence="1 2">12464</strain>
    </source>
</reference>
<organism evidence="1 2">
    <name type="scientific">Pseudomonas putida</name>
    <name type="common">Arthrobacter siderocapsulatus</name>
    <dbReference type="NCBI Taxonomy" id="303"/>
    <lineage>
        <taxon>Bacteria</taxon>
        <taxon>Pseudomonadati</taxon>
        <taxon>Pseudomonadota</taxon>
        <taxon>Gammaproteobacteria</taxon>
        <taxon>Pseudomonadales</taxon>
        <taxon>Pseudomonadaceae</taxon>
        <taxon>Pseudomonas</taxon>
    </lineage>
</organism>
<dbReference type="EMBL" id="JACGDG010000062">
    <property type="protein sequence ID" value="MBA6119473.1"/>
    <property type="molecule type" value="Genomic_DNA"/>
</dbReference>
<protein>
    <recommendedName>
        <fullName evidence="3">DUF2513 domain-containing protein</fullName>
    </recommendedName>
</protein>
<proteinExistence type="predicted"/>
<accession>A0A7W2QLX1</accession>
<name>A0A7W2QLX1_PSEPU</name>
<dbReference type="RefSeq" id="WP_182387812.1">
    <property type="nucleotide sequence ID" value="NZ_JACGDG010000062.1"/>
</dbReference>
<comment type="caution">
    <text evidence="1">The sequence shown here is derived from an EMBL/GenBank/DDBJ whole genome shotgun (WGS) entry which is preliminary data.</text>
</comment>
<gene>
    <name evidence="1" type="ORF">H4C47_27690</name>
</gene>
<evidence type="ECO:0000313" key="2">
    <source>
        <dbReference type="Proteomes" id="UP000553948"/>
    </source>
</evidence>
<dbReference type="AlphaFoldDB" id="A0A7W2QLX1"/>
<sequence length="88" mass="9833">MQRRKELALRILVLIEDMDRGSGVDERNVSNNIGGSPAAFEVDIHYHLGLLASGGFLRVEMQPSTSVSIYHMTWAGHDLLDKLVKEVQ</sequence>
<evidence type="ECO:0000313" key="1">
    <source>
        <dbReference type="EMBL" id="MBA6119473.1"/>
    </source>
</evidence>
<evidence type="ECO:0008006" key="3">
    <source>
        <dbReference type="Google" id="ProtNLM"/>
    </source>
</evidence>
<dbReference type="Proteomes" id="UP000553948">
    <property type="component" value="Unassembled WGS sequence"/>
</dbReference>